<dbReference type="Gene3D" id="3.90.105.10">
    <property type="entry name" value="Molybdopterin biosynthesis moea protein, domain 2"/>
    <property type="match status" value="1"/>
</dbReference>
<evidence type="ECO:0000256" key="2">
    <source>
        <dbReference type="ARBA" id="ARBA00023150"/>
    </source>
</evidence>
<reference evidence="4 5" key="1">
    <citation type="journal article" date="2016" name="Sci. Rep.">
        <title>Metabolic traits of an uncultured archaeal lineage -MSBL1- from brine pools of the Red Sea.</title>
        <authorList>
            <person name="Mwirichia R."/>
            <person name="Alam I."/>
            <person name="Rashid M."/>
            <person name="Vinu M."/>
            <person name="Ba-Alawi W."/>
            <person name="Anthony Kamau A."/>
            <person name="Kamanda Ngugi D."/>
            <person name="Goker M."/>
            <person name="Klenk H.P."/>
            <person name="Bajic V."/>
            <person name="Stingl U."/>
        </authorList>
    </citation>
    <scope>NUCLEOTIDE SEQUENCE [LARGE SCALE GENOMIC DNA]</scope>
    <source>
        <strain evidence="4">SCGC-AAA261F19</strain>
    </source>
</reference>
<dbReference type="InterPro" id="IPR036425">
    <property type="entry name" value="MoaB/Mog-like_dom_sf"/>
</dbReference>
<dbReference type="SUPFAM" id="SSF63882">
    <property type="entry name" value="MoeA N-terminal region -like"/>
    <property type="match status" value="1"/>
</dbReference>
<dbReference type="Gene3D" id="2.170.190.11">
    <property type="entry name" value="Molybdopterin biosynthesis moea protein, domain 3"/>
    <property type="match status" value="1"/>
</dbReference>
<proteinExistence type="predicted"/>
<sequence>MSNMDVRMRGFSRYMRLEHALSIILSNVHGSGVEEVPFDSSFGRVLVDDVVSKVDVPPFDRSAMDGYAVRASDTFGADEDDPAELRVVGSADIGTPTEVKVGDGESVEIMTGAPVPEGADAVVMIEHTRLENGALKVFNPVSPGENVSSRGEDVERGQIVLEGGHRIRPQDVGMLASTGTCLVKVTRRPKVGIYSTGSELREPGEELKEGEITLVNGYSLKAAVEEVGGKPFLLGIVPDEADSLKNAIGRASDFDVLLLSGGSSVGKLDMVPDMISDLGELLIHGIAIRPGGPTAFGIVGGTPVFALAGFPVASLVAFEMLVRPALRSIQGLPADRGRTTIKAVLGRKISSSLGRVDVVRVEVKGEDEGPMAYPIRVTGSSVLSSMTRADGFIVVPEDVEGFSRESEVEVELYG</sequence>
<dbReference type="CDD" id="cd00887">
    <property type="entry name" value="MoeA"/>
    <property type="match status" value="1"/>
</dbReference>
<evidence type="ECO:0000313" key="5">
    <source>
        <dbReference type="Proteomes" id="UP000070565"/>
    </source>
</evidence>
<dbReference type="Pfam" id="PF03453">
    <property type="entry name" value="MoeA_N"/>
    <property type="match status" value="1"/>
</dbReference>
<dbReference type="Pfam" id="PF00994">
    <property type="entry name" value="MoCF_biosynth"/>
    <property type="match status" value="1"/>
</dbReference>
<dbReference type="InterPro" id="IPR005111">
    <property type="entry name" value="MoeA_C_domain_IV"/>
</dbReference>
<dbReference type="Pfam" id="PF03454">
    <property type="entry name" value="MoeA_C"/>
    <property type="match status" value="1"/>
</dbReference>
<dbReference type="GO" id="GO:0061599">
    <property type="term" value="F:molybdopterin molybdotransferase activity"/>
    <property type="evidence" value="ECO:0007669"/>
    <property type="project" value="TreeGrafter"/>
</dbReference>
<dbReference type="GO" id="GO:0005737">
    <property type="term" value="C:cytoplasm"/>
    <property type="evidence" value="ECO:0007669"/>
    <property type="project" value="TreeGrafter"/>
</dbReference>
<dbReference type="GO" id="GO:0006777">
    <property type="term" value="P:Mo-molybdopterin cofactor biosynthetic process"/>
    <property type="evidence" value="ECO:0007669"/>
    <property type="project" value="UniProtKB-KW"/>
</dbReference>
<dbReference type="InterPro" id="IPR036688">
    <property type="entry name" value="MoeA_C_domain_IV_sf"/>
</dbReference>
<dbReference type="SUPFAM" id="SSF53218">
    <property type="entry name" value="Molybdenum cofactor biosynthesis proteins"/>
    <property type="match status" value="1"/>
</dbReference>
<dbReference type="EMBL" id="LHXZ01000033">
    <property type="protein sequence ID" value="KXB03077.1"/>
    <property type="molecule type" value="Genomic_DNA"/>
</dbReference>
<dbReference type="PANTHER" id="PTHR10192">
    <property type="entry name" value="MOLYBDOPTERIN BIOSYNTHESIS PROTEIN"/>
    <property type="match status" value="1"/>
</dbReference>
<dbReference type="NCBIfam" id="TIGR00177">
    <property type="entry name" value="molyb_syn"/>
    <property type="match status" value="1"/>
</dbReference>
<dbReference type="SMART" id="SM00852">
    <property type="entry name" value="MoCF_biosynth"/>
    <property type="match status" value="1"/>
</dbReference>
<dbReference type="Gene3D" id="2.40.340.10">
    <property type="entry name" value="MoeA, C-terminal, domain IV"/>
    <property type="match status" value="1"/>
</dbReference>
<dbReference type="Gene3D" id="3.40.980.10">
    <property type="entry name" value="MoaB/Mog-like domain"/>
    <property type="match status" value="1"/>
</dbReference>
<evidence type="ECO:0000313" key="4">
    <source>
        <dbReference type="EMBL" id="KXB03077.1"/>
    </source>
</evidence>
<dbReference type="Proteomes" id="UP000070565">
    <property type="component" value="Unassembled WGS sequence"/>
</dbReference>
<accession>A0A133V9L2</accession>
<gene>
    <name evidence="4" type="ORF">AKJ45_02620</name>
</gene>
<feature type="domain" description="MoaB/Mog" evidence="3">
    <location>
        <begin position="192"/>
        <end position="328"/>
    </location>
</feature>
<organism evidence="4 5">
    <name type="scientific">candidate division MSBL1 archaeon SCGC-AAA261F19</name>
    <dbReference type="NCBI Taxonomy" id="1698275"/>
    <lineage>
        <taxon>Archaea</taxon>
        <taxon>Methanobacteriati</taxon>
        <taxon>Methanobacteriota</taxon>
        <taxon>candidate division MSBL1</taxon>
    </lineage>
</organism>
<dbReference type="InterPro" id="IPR001453">
    <property type="entry name" value="MoaB/Mog_dom"/>
</dbReference>
<dbReference type="UniPathway" id="UPA00344"/>
<dbReference type="InterPro" id="IPR005110">
    <property type="entry name" value="MoeA_linker/N"/>
</dbReference>
<keyword evidence="2" id="KW-0501">Molybdenum cofactor biosynthesis</keyword>
<dbReference type="InterPro" id="IPR036135">
    <property type="entry name" value="MoeA_linker/N_sf"/>
</dbReference>
<dbReference type="SUPFAM" id="SSF63867">
    <property type="entry name" value="MoeA C-terminal domain-like"/>
    <property type="match status" value="1"/>
</dbReference>
<dbReference type="PANTHER" id="PTHR10192:SF19">
    <property type="entry name" value="MOLYBDOPTERIN BIOSYNTHESIS PROTEIN MJ0666-RELATED"/>
    <property type="match status" value="1"/>
</dbReference>
<name>A0A133V9L2_9EURY</name>
<dbReference type="PATRIC" id="fig|1698275.3.peg.433"/>
<evidence type="ECO:0000259" key="3">
    <source>
        <dbReference type="SMART" id="SM00852"/>
    </source>
</evidence>
<dbReference type="FunFam" id="2.170.190.11:FF:000004">
    <property type="entry name" value="Molybdopterin molybdenumtransferase"/>
    <property type="match status" value="1"/>
</dbReference>
<dbReference type="AlphaFoldDB" id="A0A133V9L2"/>
<keyword evidence="5" id="KW-1185">Reference proteome</keyword>
<comment type="caution">
    <text evidence="4">The sequence shown here is derived from an EMBL/GenBank/DDBJ whole genome shotgun (WGS) entry which is preliminary data.</text>
</comment>
<dbReference type="NCBIfam" id="NF045515">
    <property type="entry name" value="Glp_gephyrin"/>
    <property type="match status" value="1"/>
</dbReference>
<dbReference type="InterPro" id="IPR038987">
    <property type="entry name" value="MoeA-like"/>
</dbReference>
<comment type="pathway">
    <text evidence="1">Cofactor biosynthesis; molybdopterin biosynthesis.</text>
</comment>
<protein>
    <recommendedName>
        <fullName evidence="3">MoaB/Mog domain-containing protein</fullName>
    </recommendedName>
</protein>
<evidence type="ECO:0000256" key="1">
    <source>
        <dbReference type="ARBA" id="ARBA00005046"/>
    </source>
</evidence>